<keyword evidence="3" id="KW-1185">Reference proteome</keyword>
<feature type="compositionally biased region" description="Polar residues" evidence="1">
    <location>
        <begin position="177"/>
        <end position="188"/>
    </location>
</feature>
<organism evidence="2 3">
    <name type="scientific">Conidiobolus coronatus (strain ATCC 28846 / CBS 209.66 / NRRL 28638)</name>
    <name type="common">Delacroixia coronata</name>
    <dbReference type="NCBI Taxonomy" id="796925"/>
    <lineage>
        <taxon>Eukaryota</taxon>
        <taxon>Fungi</taxon>
        <taxon>Fungi incertae sedis</taxon>
        <taxon>Zoopagomycota</taxon>
        <taxon>Entomophthoromycotina</taxon>
        <taxon>Entomophthoromycetes</taxon>
        <taxon>Entomophthorales</taxon>
        <taxon>Ancylistaceae</taxon>
        <taxon>Conidiobolus</taxon>
    </lineage>
</organism>
<feature type="compositionally biased region" description="Low complexity" evidence="1">
    <location>
        <begin position="189"/>
        <end position="206"/>
    </location>
</feature>
<dbReference type="AlphaFoldDB" id="A0A137P2K2"/>
<sequence length="206" mass="24019">MSSGLTHQRSFSKIINRGYLRLREVLLHPPNYCETQEEKNKFRVIVYSIFYLVHSNFYNYLVQDTDDIDFPVNYKILTPVTKVHHDIITKIDSKITLDEVLHTLDSLMSNMYNITQSIELHADPFYGTGDLWVIWSSPKFQNGFELVQKDPLIQALMKESKWDFDKFEAKRPKWDSNKYTLTYSGNTEDNNSSDSSPSDNNADSKS</sequence>
<dbReference type="Proteomes" id="UP000070444">
    <property type="component" value="Unassembled WGS sequence"/>
</dbReference>
<feature type="region of interest" description="Disordered" evidence="1">
    <location>
        <begin position="177"/>
        <end position="206"/>
    </location>
</feature>
<proteinExistence type="predicted"/>
<evidence type="ECO:0000313" key="2">
    <source>
        <dbReference type="EMBL" id="KXN69242.1"/>
    </source>
</evidence>
<accession>A0A137P2K2</accession>
<evidence type="ECO:0000313" key="3">
    <source>
        <dbReference type="Proteomes" id="UP000070444"/>
    </source>
</evidence>
<name>A0A137P2K2_CONC2</name>
<gene>
    <name evidence="2" type="ORF">CONCODRAFT_79405</name>
</gene>
<reference evidence="2 3" key="1">
    <citation type="journal article" date="2015" name="Genome Biol. Evol.">
        <title>Phylogenomic analyses indicate that early fungi evolved digesting cell walls of algal ancestors of land plants.</title>
        <authorList>
            <person name="Chang Y."/>
            <person name="Wang S."/>
            <person name="Sekimoto S."/>
            <person name="Aerts A.L."/>
            <person name="Choi C."/>
            <person name="Clum A."/>
            <person name="LaButti K.M."/>
            <person name="Lindquist E.A."/>
            <person name="Yee Ngan C."/>
            <person name="Ohm R.A."/>
            <person name="Salamov A.A."/>
            <person name="Grigoriev I.V."/>
            <person name="Spatafora J.W."/>
            <person name="Berbee M.L."/>
        </authorList>
    </citation>
    <scope>NUCLEOTIDE SEQUENCE [LARGE SCALE GENOMIC DNA]</scope>
    <source>
        <strain evidence="2 3">NRRL 28638</strain>
    </source>
</reference>
<dbReference type="EMBL" id="KQ964542">
    <property type="protein sequence ID" value="KXN69242.1"/>
    <property type="molecule type" value="Genomic_DNA"/>
</dbReference>
<evidence type="ECO:0000256" key="1">
    <source>
        <dbReference type="SAM" id="MobiDB-lite"/>
    </source>
</evidence>
<protein>
    <submittedName>
        <fullName evidence="2">Uncharacterized protein</fullName>
    </submittedName>
</protein>